<protein>
    <submittedName>
        <fullName evidence="4">Porin family protein</fullName>
    </submittedName>
</protein>
<dbReference type="EMBL" id="JAWXVH010000001">
    <property type="protein sequence ID" value="MDX6184826.1"/>
    <property type="molecule type" value="Genomic_DNA"/>
</dbReference>
<evidence type="ECO:0000256" key="1">
    <source>
        <dbReference type="SAM" id="SignalP"/>
    </source>
</evidence>
<evidence type="ECO:0000313" key="3">
    <source>
        <dbReference type="EMBL" id="MDX6181225.1"/>
    </source>
</evidence>
<reference evidence="4 6" key="1">
    <citation type="submission" date="2023-11" db="EMBL/GenBank/DDBJ databases">
        <title>Unpublished Manusciprt.</title>
        <authorList>
            <person name="Saticioglu I.B."/>
            <person name="Ay H."/>
            <person name="Ajmi N."/>
            <person name="Altun S."/>
            <person name="Duman M."/>
        </authorList>
    </citation>
    <scope>NUCLEOTIDE SEQUENCE</scope>
    <source>
        <strain evidence="3 6">Fl-33</strain>
        <strain evidence="4">Fl-77</strain>
    </source>
</reference>
<dbReference type="Proteomes" id="UP001270053">
    <property type="component" value="Unassembled WGS sequence"/>
</dbReference>
<dbReference type="Pfam" id="PF13568">
    <property type="entry name" value="OMP_b-brl_2"/>
    <property type="match status" value="1"/>
</dbReference>
<keyword evidence="1" id="KW-0732">Signal</keyword>
<evidence type="ECO:0000313" key="6">
    <source>
        <dbReference type="Proteomes" id="UP001278738"/>
    </source>
</evidence>
<keyword evidence="6" id="KW-1185">Reference proteome</keyword>
<feature type="signal peptide" evidence="1">
    <location>
        <begin position="1"/>
        <end position="28"/>
    </location>
</feature>
<proteinExistence type="predicted"/>
<dbReference type="InterPro" id="IPR025665">
    <property type="entry name" value="Beta-barrel_OMP_2"/>
</dbReference>
<organism evidence="4 5">
    <name type="scientific">Flavobacterium flavipigmentatum</name>
    <dbReference type="NCBI Taxonomy" id="2893884"/>
    <lineage>
        <taxon>Bacteria</taxon>
        <taxon>Pseudomonadati</taxon>
        <taxon>Bacteroidota</taxon>
        <taxon>Flavobacteriia</taxon>
        <taxon>Flavobacteriales</taxon>
        <taxon>Flavobacteriaceae</taxon>
        <taxon>Flavobacterium</taxon>
    </lineage>
</organism>
<evidence type="ECO:0000313" key="4">
    <source>
        <dbReference type="EMBL" id="MDX6184826.1"/>
    </source>
</evidence>
<comment type="caution">
    <text evidence="4">The sequence shown here is derived from an EMBL/GenBank/DDBJ whole genome shotgun (WGS) entry which is preliminary data.</text>
</comment>
<dbReference type="EMBL" id="JAWXVG010000001">
    <property type="protein sequence ID" value="MDX6181225.1"/>
    <property type="molecule type" value="Genomic_DNA"/>
</dbReference>
<evidence type="ECO:0000313" key="5">
    <source>
        <dbReference type="Proteomes" id="UP001270053"/>
    </source>
</evidence>
<dbReference type="Proteomes" id="UP001278738">
    <property type="component" value="Unassembled WGS sequence"/>
</dbReference>
<gene>
    <name evidence="3" type="ORF">SGQ18_03605</name>
    <name evidence="4" type="ORF">SGQ44_03610</name>
</gene>
<dbReference type="AlphaFoldDB" id="A0AAJ2SAH4"/>
<name>A0AAJ2SAH4_9FLAO</name>
<feature type="chain" id="PRO_5042584740" evidence="1">
    <location>
        <begin position="29"/>
        <end position="245"/>
    </location>
</feature>
<feature type="domain" description="Outer membrane protein beta-barrel" evidence="2">
    <location>
        <begin position="32"/>
        <end position="220"/>
    </location>
</feature>
<evidence type="ECO:0000259" key="2">
    <source>
        <dbReference type="Pfam" id="PF13568"/>
    </source>
</evidence>
<accession>A0AAJ2SAH4</accession>
<sequence>MKSFLKPKYDMRLFFSCLFLVSFFNVFSQEETTIAAETKPVVKIDSLYREDQFYFSLIYNSIMKSPGMAQDRFSAGLSLGVLRDMPINKARTFAVATGLGLSYKNYYQNLAITGTKDAPEYNVVSYNDISTNKFYSYLVDVPIEFRWRNSTPESYKFWRIYGGLKLSYVLQSKSVFKGLVDQNVKIVNNKDVNRFQYGAYISTGYNTWNLYACYSLNSLFKSSARTPTEQVDIRTLSMGLIFYIL</sequence>
<dbReference type="RefSeq" id="WP_315220074.1">
    <property type="nucleotide sequence ID" value="NZ_CP087133.1"/>
</dbReference>